<evidence type="ECO:0000313" key="1">
    <source>
        <dbReference type="EMBL" id="CEK51475.1"/>
    </source>
</evidence>
<name>A0A0B6Y7R3_9EUPU</name>
<organism evidence="1">
    <name type="scientific">Arion vulgaris</name>
    <dbReference type="NCBI Taxonomy" id="1028688"/>
    <lineage>
        <taxon>Eukaryota</taxon>
        <taxon>Metazoa</taxon>
        <taxon>Spiralia</taxon>
        <taxon>Lophotrochozoa</taxon>
        <taxon>Mollusca</taxon>
        <taxon>Gastropoda</taxon>
        <taxon>Heterobranchia</taxon>
        <taxon>Euthyneura</taxon>
        <taxon>Panpulmonata</taxon>
        <taxon>Eupulmonata</taxon>
        <taxon>Stylommatophora</taxon>
        <taxon>Helicina</taxon>
        <taxon>Arionoidea</taxon>
        <taxon>Arionidae</taxon>
        <taxon>Arion</taxon>
    </lineage>
</organism>
<protein>
    <submittedName>
        <fullName evidence="1">Uncharacterized protein</fullName>
    </submittedName>
</protein>
<accession>A0A0B6Y7R3</accession>
<feature type="non-terminal residue" evidence="1">
    <location>
        <position position="69"/>
    </location>
</feature>
<dbReference type="AlphaFoldDB" id="A0A0B6Y7R3"/>
<proteinExistence type="predicted"/>
<sequence length="69" mass="7673">IVSDKYTDKFGVDHLLPRKNPALKKNSYPTIFPHDEPSAEEDHASRHKAAMINSTVTDPVAGIKQELDS</sequence>
<feature type="non-terminal residue" evidence="1">
    <location>
        <position position="1"/>
    </location>
</feature>
<dbReference type="EMBL" id="HACG01004610">
    <property type="protein sequence ID" value="CEK51475.1"/>
    <property type="molecule type" value="Transcribed_RNA"/>
</dbReference>
<gene>
    <name evidence="1" type="primary">ORF13519</name>
</gene>
<reference evidence="1" key="1">
    <citation type="submission" date="2014-12" db="EMBL/GenBank/DDBJ databases">
        <title>Insight into the proteome of Arion vulgaris.</title>
        <authorList>
            <person name="Aradska J."/>
            <person name="Bulat T."/>
            <person name="Smidak R."/>
            <person name="Sarate P."/>
            <person name="Gangsoo J."/>
            <person name="Sialana F."/>
            <person name="Bilban M."/>
            <person name="Lubec G."/>
        </authorList>
    </citation>
    <scope>NUCLEOTIDE SEQUENCE</scope>
    <source>
        <tissue evidence="1">Skin</tissue>
    </source>
</reference>